<protein>
    <submittedName>
        <fullName evidence="2">Uncharacterized protein</fullName>
    </submittedName>
</protein>
<feature type="transmembrane region" description="Helical" evidence="1">
    <location>
        <begin position="33"/>
        <end position="51"/>
    </location>
</feature>
<reference evidence="3" key="1">
    <citation type="submission" date="2017-01" db="EMBL/GenBank/DDBJ databases">
        <authorList>
            <person name="Wang Y."/>
            <person name="White M."/>
            <person name="Kvist S."/>
            <person name="Moncalvo J.-M."/>
        </authorList>
    </citation>
    <scope>NUCLEOTIDE SEQUENCE [LARGE SCALE GENOMIC DNA]</scope>
    <source>
        <strain evidence="3">COL-18-3</strain>
    </source>
</reference>
<evidence type="ECO:0000256" key="1">
    <source>
        <dbReference type="SAM" id="Phobius"/>
    </source>
</evidence>
<gene>
    <name evidence="2" type="ORF">AX774_g3590</name>
</gene>
<keyword evidence="1" id="KW-0472">Membrane</keyword>
<dbReference type="Proteomes" id="UP000188320">
    <property type="component" value="Unassembled WGS sequence"/>
</dbReference>
<comment type="caution">
    <text evidence="2">The sequence shown here is derived from an EMBL/GenBank/DDBJ whole genome shotgun (WGS) entry which is preliminary data.</text>
</comment>
<dbReference type="EMBL" id="LSSK01000563">
    <property type="protein sequence ID" value="OMH82914.1"/>
    <property type="molecule type" value="Genomic_DNA"/>
</dbReference>
<feature type="transmembrane region" description="Helical" evidence="1">
    <location>
        <begin position="71"/>
        <end position="91"/>
    </location>
</feature>
<keyword evidence="3" id="KW-1185">Reference proteome</keyword>
<evidence type="ECO:0000313" key="2">
    <source>
        <dbReference type="EMBL" id="OMH82914.1"/>
    </source>
</evidence>
<proteinExistence type="predicted"/>
<dbReference type="AlphaFoldDB" id="A0A1R1PPM1"/>
<organism evidence="2 3">
    <name type="scientific">Zancudomyces culisetae</name>
    <name type="common">Gut fungus</name>
    <name type="synonym">Smittium culisetae</name>
    <dbReference type="NCBI Taxonomy" id="1213189"/>
    <lineage>
        <taxon>Eukaryota</taxon>
        <taxon>Fungi</taxon>
        <taxon>Fungi incertae sedis</taxon>
        <taxon>Zoopagomycota</taxon>
        <taxon>Kickxellomycotina</taxon>
        <taxon>Harpellomycetes</taxon>
        <taxon>Harpellales</taxon>
        <taxon>Legeriomycetaceae</taxon>
        <taxon>Zancudomyces</taxon>
    </lineage>
</organism>
<keyword evidence="1" id="KW-1133">Transmembrane helix</keyword>
<keyword evidence="1" id="KW-0812">Transmembrane</keyword>
<accession>A0A1R1PPM1</accession>
<name>A0A1R1PPM1_ZANCU</name>
<sequence>MFLETILNSSTLATKFDPNTLSMDLFSTFPSPGVIVLSFGLLLCGIGSFIVSTHSSSPVPALLPPFSSDPISSWILVLGTNKLLTLLINFWRFDGSFFLFASKSAWYGTSSSLSAVFAGRALSFIKTTINKNSVAPPQESRNNSGSDSW</sequence>
<evidence type="ECO:0000313" key="3">
    <source>
        <dbReference type="Proteomes" id="UP000188320"/>
    </source>
</evidence>